<dbReference type="Pfam" id="PF00632">
    <property type="entry name" value="HECT"/>
    <property type="match status" value="1"/>
</dbReference>
<evidence type="ECO:0000256" key="2">
    <source>
        <dbReference type="ARBA" id="ARBA00022786"/>
    </source>
</evidence>
<feature type="domain" description="HECT" evidence="3">
    <location>
        <begin position="29"/>
        <end position="296"/>
    </location>
</feature>
<keyword evidence="2" id="KW-0833">Ubl conjugation pathway</keyword>
<sequence>MEKIQFGFNLDFENTGRTLLFNGTGDHKVPSTSKALIDGDLFRVAGRAIGHSFIHGGPRLTGLSPAMLQLIVGSNQEFAALELADCPDTDVLDVVCVLDSQRELTPQERCEVNNLAFGWDLPPINDNRRRLAEKILQHAVTERRRAQMKQLRKGLKESGVLTMIKERPALAEVLFPKSAEQVMDSQTILKRIIWPMPDSEDEDDRSNVEETCLVTGFLRDYIEKGSSQELQQLLKFWTGWSIPPQHLYVEVSPEITLPVASTCLTTLKLPLKCQSYQAFKENLEASVRSTEFGFGMI</sequence>
<dbReference type="SUPFAM" id="SSF56204">
    <property type="entry name" value="Hect, E3 ligase catalytic domain"/>
    <property type="match status" value="1"/>
</dbReference>
<evidence type="ECO:0000259" key="3">
    <source>
        <dbReference type="Pfam" id="PF00632"/>
    </source>
</evidence>
<evidence type="ECO:0000256" key="1">
    <source>
        <dbReference type="ARBA" id="ARBA00022679"/>
    </source>
</evidence>
<accession>A0ABV1AFC4</accession>
<organism evidence="4 5">
    <name type="scientific">Ameca splendens</name>
    <dbReference type="NCBI Taxonomy" id="208324"/>
    <lineage>
        <taxon>Eukaryota</taxon>
        <taxon>Metazoa</taxon>
        <taxon>Chordata</taxon>
        <taxon>Craniata</taxon>
        <taxon>Vertebrata</taxon>
        <taxon>Euteleostomi</taxon>
        <taxon>Actinopterygii</taxon>
        <taxon>Neopterygii</taxon>
        <taxon>Teleostei</taxon>
        <taxon>Neoteleostei</taxon>
        <taxon>Acanthomorphata</taxon>
        <taxon>Ovalentaria</taxon>
        <taxon>Atherinomorphae</taxon>
        <taxon>Cyprinodontiformes</taxon>
        <taxon>Goodeidae</taxon>
        <taxon>Ameca</taxon>
    </lineage>
</organism>
<evidence type="ECO:0000313" key="4">
    <source>
        <dbReference type="EMBL" id="MEQ2316757.1"/>
    </source>
</evidence>
<comment type="caution">
    <text evidence="4">The sequence shown here is derived from an EMBL/GenBank/DDBJ whole genome shotgun (WGS) entry which is preliminary data.</text>
</comment>
<reference evidence="4 5" key="1">
    <citation type="submission" date="2021-06" db="EMBL/GenBank/DDBJ databases">
        <authorList>
            <person name="Palmer J.M."/>
        </authorList>
    </citation>
    <scope>NUCLEOTIDE SEQUENCE [LARGE SCALE GENOMIC DNA]</scope>
    <source>
        <strain evidence="4 5">AS_MEX2019</strain>
        <tissue evidence="4">Muscle</tissue>
    </source>
</reference>
<dbReference type="InterPro" id="IPR000569">
    <property type="entry name" value="HECT_dom"/>
</dbReference>
<evidence type="ECO:0000313" key="5">
    <source>
        <dbReference type="Proteomes" id="UP001469553"/>
    </source>
</evidence>
<dbReference type="EMBL" id="JAHRIP010090090">
    <property type="protein sequence ID" value="MEQ2316757.1"/>
    <property type="molecule type" value="Genomic_DNA"/>
</dbReference>
<dbReference type="InterPro" id="IPR035983">
    <property type="entry name" value="Hect_E3_ubiquitin_ligase"/>
</dbReference>
<dbReference type="Gene3D" id="3.30.2410.10">
    <property type="entry name" value="Hect, E3 ligase catalytic domain"/>
    <property type="match status" value="1"/>
</dbReference>
<keyword evidence="5" id="KW-1185">Reference proteome</keyword>
<name>A0ABV1AFC4_9TELE</name>
<dbReference type="Proteomes" id="UP001469553">
    <property type="component" value="Unassembled WGS sequence"/>
</dbReference>
<proteinExistence type="predicted"/>
<gene>
    <name evidence="4" type="ORF">AMECASPLE_035818</name>
</gene>
<keyword evidence="1" id="KW-0808">Transferase</keyword>
<protein>
    <recommendedName>
        <fullName evidence="3">HECT domain-containing protein</fullName>
    </recommendedName>
</protein>